<reference evidence="1" key="1">
    <citation type="submission" date="2021-03" db="EMBL/GenBank/DDBJ databases">
        <title>Molecular epidemiology and mechanisms of colistin and carbapenem resistance in Enterobacteriaceae from clinical isolates, the environment and porcine samples in Pretoria, South Africa.</title>
        <authorList>
            <person name="Bogoshi D."/>
            <person name="Mbelle N.M."/>
            <person name="Naidoo V."/>
            <person name="Osei Sekyere J."/>
        </authorList>
    </citation>
    <scope>NUCLEOTIDE SEQUENCE</scope>
    <source>
        <strain evidence="1">C034</strain>
    </source>
</reference>
<evidence type="ECO:0000313" key="1">
    <source>
        <dbReference type="EMBL" id="MBO2029649.1"/>
    </source>
</evidence>
<gene>
    <name evidence="1" type="ORF">J4734_25980</name>
</gene>
<accession>A0A939SSQ4</accession>
<evidence type="ECO:0000313" key="2">
    <source>
        <dbReference type="Proteomes" id="UP000664620"/>
    </source>
</evidence>
<dbReference type="Proteomes" id="UP000664620">
    <property type="component" value="Unassembled WGS sequence"/>
</dbReference>
<organism evidence="1 2">
    <name type="scientific">Klebsiella pneumoniae</name>
    <dbReference type="NCBI Taxonomy" id="573"/>
    <lineage>
        <taxon>Bacteria</taxon>
        <taxon>Pseudomonadati</taxon>
        <taxon>Pseudomonadota</taxon>
        <taxon>Gammaproteobacteria</taxon>
        <taxon>Enterobacterales</taxon>
        <taxon>Enterobacteriaceae</taxon>
        <taxon>Klebsiella/Raoultella group</taxon>
        <taxon>Klebsiella</taxon>
        <taxon>Klebsiella pneumoniae complex</taxon>
    </lineage>
</organism>
<dbReference type="AlphaFoldDB" id="A0A939SSQ4"/>
<proteinExistence type="predicted"/>
<name>A0A939SSQ4_KLEPN</name>
<sequence>MPAMYPPASMRGISPGIIAFSSSVAISVQQHPAAEYRGTCFRITT</sequence>
<comment type="caution">
    <text evidence="1">The sequence shown here is derived from an EMBL/GenBank/DDBJ whole genome shotgun (WGS) entry which is preliminary data.</text>
</comment>
<protein>
    <submittedName>
        <fullName evidence="1">Uncharacterized protein</fullName>
    </submittedName>
</protein>
<dbReference type="EMBL" id="JAGETO010000192">
    <property type="protein sequence ID" value="MBO2029649.1"/>
    <property type="molecule type" value="Genomic_DNA"/>
</dbReference>